<dbReference type="PANTHER" id="PTHR43712:SF2">
    <property type="entry name" value="O-METHYLTRANSFERASE CICE"/>
    <property type="match status" value="1"/>
</dbReference>
<keyword evidence="3" id="KW-0949">S-adenosyl-L-methionine</keyword>
<dbReference type="InterPro" id="IPR036388">
    <property type="entry name" value="WH-like_DNA-bd_sf"/>
</dbReference>
<organism evidence="6 7">
    <name type="scientific">Nonomuraea purpurea</name>
    <dbReference type="NCBI Taxonomy" id="1849276"/>
    <lineage>
        <taxon>Bacteria</taxon>
        <taxon>Bacillati</taxon>
        <taxon>Actinomycetota</taxon>
        <taxon>Actinomycetes</taxon>
        <taxon>Streptosporangiales</taxon>
        <taxon>Streptosporangiaceae</taxon>
        <taxon>Nonomuraea</taxon>
    </lineage>
</organism>
<dbReference type="Gene3D" id="1.10.10.10">
    <property type="entry name" value="Winged helix-like DNA-binding domain superfamily/Winged helix DNA-binding domain"/>
    <property type="match status" value="1"/>
</dbReference>
<evidence type="ECO:0000256" key="2">
    <source>
        <dbReference type="ARBA" id="ARBA00022679"/>
    </source>
</evidence>
<feature type="domain" description="O-methyltransferase C-terminal" evidence="4">
    <location>
        <begin position="175"/>
        <end position="319"/>
    </location>
</feature>
<dbReference type="InterPro" id="IPR016461">
    <property type="entry name" value="COMT-like"/>
</dbReference>
<keyword evidence="1 6" id="KW-0489">Methyltransferase</keyword>
<dbReference type="EMBL" id="JBHSBI010000028">
    <property type="protein sequence ID" value="MFC4013478.1"/>
    <property type="molecule type" value="Genomic_DNA"/>
</dbReference>
<keyword evidence="2" id="KW-0808">Transferase</keyword>
<evidence type="ECO:0000259" key="5">
    <source>
        <dbReference type="Pfam" id="PF08100"/>
    </source>
</evidence>
<dbReference type="Pfam" id="PF08100">
    <property type="entry name" value="Dimerisation"/>
    <property type="match status" value="1"/>
</dbReference>
<evidence type="ECO:0000256" key="3">
    <source>
        <dbReference type="ARBA" id="ARBA00022691"/>
    </source>
</evidence>
<dbReference type="SUPFAM" id="SSF53335">
    <property type="entry name" value="S-adenosyl-L-methionine-dependent methyltransferases"/>
    <property type="match status" value="1"/>
</dbReference>
<protein>
    <submittedName>
        <fullName evidence="6">Methyltransferase</fullName>
    </submittedName>
</protein>
<keyword evidence="7" id="KW-1185">Reference proteome</keyword>
<evidence type="ECO:0000313" key="7">
    <source>
        <dbReference type="Proteomes" id="UP001595851"/>
    </source>
</evidence>
<proteinExistence type="predicted"/>
<dbReference type="Gene3D" id="3.40.50.150">
    <property type="entry name" value="Vaccinia Virus protein VP39"/>
    <property type="match status" value="1"/>
</dbReference>
<evidence type="ECO:0000259" key="4">
    <source>
        <dbReference type="Pfam" id="PF00891"/>
    </source>
</evidence>
<dbReference type="SUPFAM" id="SSF46785">
    <property type="entry name" value="Winged helix' DNA-binding domain"/>
    <property type="match status" value="1"/>
</dbReference>
<dbReference type="Pfam" id="PF00891">
    <property type="entry name" value="Methyltransf_2"/>
    <property type="match status" value="1"/>
</dbReference>
<reference evidence="7" key="1">
    <citation type="journal article" date="2019" name="Int. J. Syst. Evol. Microbiol.">
        <title>The Global Catalogue of Microorganisms (GCM) 10K type strain sequencing project: providing services to taxonomists for standard genome sequencing and annotation.</title>
        <authorList>
            <consortium name="The Broad Institute Genomics Platform"/>
            <consortium name="The Broad Institute Genome Sequencing Center for Infectious Disease"/>
            <person name="Wu L."/>
            <person name="Ma J."/>
        </authorList>
    </citation>
    <scope>NUCLEOTIDE SEQUENCE [LARGE SCALE GENOMIC DNA]</scope>
    <source>
        <strain evidence="7">TBRC 1276</strain>
    </source>
</reference>
<dbReference type="PANTHER" id="PTHR43712">
    <property type="entry name" value="PUTATIVE (AFU_ORTHOLOGUE AFUA_4G14580)-RELATED"/>
    <property type="match status" value="1"/>
</dbReference>
<accession>A0ABV8GKV5</accession>
<dbReference type="InterPro" id="IPR029063">
    <property type="entry name" value="SAM-dependent_MTases_sf"/>
</dbReference>
<feature type="domain" description="O-methyltransferase dimerisation" evidence="5">
    <location>
        <begin position="32"/>
        <end position="97"/>
    </location>
</feature>
<dbReference type="InterPro" id="IPR012967">
    <property type="entry name" value="COMT_dimerisation"/>
</dbReference>
<dbReference type="InterPro" id="IPR036390">
    <property type="entry name" value="WH_DNA-bd_sf"/>
</dbReference>
<dbReference type="PIRSF" id="PIRSF005739">
    <property type="entry name" value="O-mtase"/>
    <property type="match status" value="1"/>
</dbReference>
<evidence type="ECO:0000256" key="1">
    <source>
        <dbReference type="ARBA" id="ARBA00022603"/>
    </source>
</evidence>
<evidence type="ECO:0000313" key="6">
    <source>
        <dbReference type="EMBL" id="MFC4013478.1"/>
    </source>
</evidence>
<dbReference type="GO" id="GO:0032259">
    <property type="term" value="P:methylation"/>
    <property type="evidence" value="ECO:0007669"/>
    <property type="project" value="UniProtKB-KW"/>
</dbReference>
<name>A0ABV8GKV5_9ACTN</name>
<gene>
    <name evidence="6" type="ORF">ACFOY2_40060</name>
</gene>
<dbReference type="GO" id="GO:0008168">
    <property type="term" value="F:methyltransferase activity"/>
    <property type="evidence" value="ECO:0007669"/>
    <property type="project" value="UniProtKB-KW"/>
</dbReference>
<dbReference type="RefSeq" id="WP_379533338.1">
    <property type="nucleotide sequence ID" value="NZ_JBHSBI010000028.1"/>
</dbReference>
<dbReference type="InterPro" id="IPR001077">
    <property type="entry name" value="COMT_C"/>
</dbReference>
<dbReference type="PROSITE" id="PS51683">
    <property type="entry name" value="SAM_OMT_II"/>
    <property type="match status" value="1"/>
</dbReference>
<comment type="caution">
    <text evidence="6">The sequence shown here is derived from an EMBL/GenBank/DDBJ whole genome shotgun (WGS) entry which is preliminary data.</text>
</comment>
<sequence length="339" mass="36803">MPLFFNALEATAHRLSLVPPMFDYFHTLGLHALVAAARMGIFDALRERPATCAELATTLDLDPHAADVLLRVLAGLGYLRGRGGRYRLTRASRLWFTTDSPTSLVAGLEFWERTACVIWPRMERALRDGSPATPFYDLLENDPELSRSFQAWTAALARRQAPAAARAVPVPRGGGHVLDVGGGHGVFSLELLRRHPLLRATVLDLPGALQSAAGHPRLTPRPGSFLDDDLGGGYDAVLLFNVLHGLGDQEAATLLRRLAAALNPGGAIVVGDQFGDSLMPGRSSRALLHLLDLNYLVATGGRVRGFAEVAQLLREAGFRRPRHRRPLRSVTTELAVART</sequence>
<dbReference type="CDD" id="cd02440">
    <property type="entry name" value="AdoMet_MTases"/>
    <property type="match status" value="1"/>
</dbReference>
<dbReference type="Proteomes" id="UP001595851">
    <property type="component" value="Unassembled WGS sequence"/>
</dbReference>